<dbReference type="Proteomes" id="UP000236214">
    <property type="component" value="Unassembled WGS sequence"/>
</dbReference>
<protein>
    <recommendedName>
        <fullName evidence="1">DUF1858 domain-containing protein</fullName>
    </recommendedName>
</protein>
<comment type="caution">
    <text evidence="2">The sequence shown here is derived from an EMBL/GenBank/DDBJ whole genome shotgun (WGS) entry which is preliminary data.</text>
</comment>
<name>A0A2H6CVI6_TETHA</name>
<reference evidence="2 3" key="1">
    <citation type="submission" date="2016-05" db="EMBL/GenBank/DDBJ databases">
        <title>Whole genome sequencing of Tetragenococcus halophilus subsp. halophilus NISL 7118.</title>
        <authorList>
            <person name="Shiwa Y."/>
            <person name="Nishimura I."/>
            <person name="Yoshikawa H."/>
            <person name="Koyama Y."/>
            <person name="Oguma T."/>
        </authorList>
    </citation>
    <scope>NUCLEOTIDE SEQUENCE [LARGE SCALE GENOMIC DNA]</scope>
    <source>
        <strain evidence="2 3">NISL 7118</strain>
    </source>
</reference>
<evidence type="ECO:0000313" key="2">
    <source>
        <dbReference type="EMBL" id="GBD69011.1"/>
    </source>
</evidence>
<dbReference type="SUPFAM" id="SSF140683">
    <property type="entry name" value="SP0561-like"/>
    <property type="match status" value="1"/>
</dbReference>
<dbReference type="AlphaFoldDB" id="A0A2H6CVI6"/>
<dbReference type="Pfam" id="PF08984">
    <property type="entry name" value="DUF1858"/>
    <property type="match status" value="1"/>
</dbReference>
<dbReference type="InterPro" id="IPR015077">
    <property type="entry name" value="DUF1858"/>
</dbReference>
<organism evidence="2 3">
    <name type="scientific">Tetragenococcus halophilus subsp. halophilus</name>
    <dbReference type="NCBI Taxonomy" id="1513897"/>
    <lineage>
        <taxon>Bacteria</taxon>
        <taxon>Bacillati</taxon>
        <taxon>Bacillota</taxon>
        <taxon>Bacilli</taxon>
        <taxon>Lactobacillales</taxon>
        <taxon>Enterococcaceae</taxon>
        <taxon>Tetragenococcus</taxon>
    </lineage>
</organism>
<evidence type="ECO:0000313" key="3">
    <source>
        <dbReference type="Proteomes" id="UP000236214"/>
    </source>
</evidence>
<accession>A0A2H6CVI6</accession>
<dbReference type="RefSeq" id="WP_103103637.1">
    <property type="nucleotide sequence ID" value="NZ_BDEC01000089.1"/>
</dbReference>
<keyword evidence="3" id="KW-1185">Reference proteome</keyword>
<dbReference type="EMBL" id="BDEC01000089">
    <property type="protein sequence ID" value="GBD69011.1"/>
    <property type="molecule type" value="Genomic_DNA"/>
</dbReference>
<dbReference type="Gene3D" id="1.10.3910.10">
    <property type="entry name" value="SP0561-like"/>
    <property type="match status" value="1"/>
</dbReference>
<sequence>MEIDFSKNLATLVKEHPITKEIMTELGFSDINKPGMLQIAGRYMTIPKGAKMKKIPLEKVVEAFEVHGFEVKGVE</sequence>
<dbReference type="InterPro" id="IPR038062">
    <property type="entry name" value="ScdA-like_N_sf"/>
</dbReference>
<feature type="domain" description="DUF1858" evidence="1">
    <location>
        <begin position="3"/>
        <end position="61"/>
    </location>
</feature>
<proteinExistence type="predicted"/>
<evidence type="ECO:0000259" key="1">
    <source>
        <dbReference type="Pfam" id="PF08984"/>
    </source>
</evidence>
<gene>
    <name evidence="2" type="ORF">TEHN7118_1817</name>
</gene>